<accession>A0A150F499</accession>
<proteinExistence type="predicted"/>
<sequence length="134" mass="15123">MKLMGTPTKIAAIGEQVGADKDKTMTCGQYYDAGMVTMLKLIATKDLHEPVNDGEEKIEWSKKTCKANERTNELFSMLSKKLPADSKRLLQDFDEVYSCKSAFETEDAFISGFIAGFRYLMGEVAYSDELNFYK</sequence>
<protein>
    <submittedName>
        <fullName evidence="1">Uncharacterized protein</fullName>
    </submittedName>
</protein>
<evidence type="ECO:0000313" key="1">
    <source>
        <dbReference type="EMBL" id="KXZ15321.1"/>
    </source>
</evidence>
<dbReference type="RefSeq" id="WP_061522973.1">
    <property type="nucleotide sequence ID" value="NZ_JARLZY010000006.1"/>
</dbReference>
<dbReference type="AlphaFoldDB" id="A0A150F499"/>
<dbReference type="Proteomes" id="UP000075430">
    <property type="component" value="Unassembled WGS sequence"/>
</dbReference>
<organism evidence="1 2">
    <name type="scientific">Bacillus nakamurai</name>
    <dbReference type="NCBI Taxonomy" id="1793963"/>
    <lineage>
        <taxon>Bacteria</taxon>
        <taxon>Bacillati</taxon>
        <taxon>Bacillota</taxon>
        <taxon>Bacilli</taxon>
        <taxon>Bacillales</taxon>
        <taxon>Bacillaceae</taxon>
        <taxon>Bacillus</taxon>
    </lineage>
</organism>
<gene>
    <name evidence="1" type="ORF">AXI58_03425</name>
</gene>
<dbReference type="STRING" id="1793963.AXI58_03425"/>
<dbReference type="EMBL" id="LSBA01000036">
    <property type="protein sequence ID" value="KXZ15321.1"/>
    <property type="molecule type" value="Genomic_DNA"/>
</dbReference>
<keyword evidence="2" id="KW-1185">Reference proteome</keyword>
<reference evidence="2" key="1">
    <citation type="submission" date="2016-02" db="EMBL/GenBank/DDBJ databases">
        <authorList>
            <person name="Dunlap C."/>
        </authorList>
    </citation>
    <scope>NUCLEOTIDE SEQUENCE [LARGE SCALE GENOMIC DNA]</scope>
    <source>
        <strain evidence="2">NRRL B-41092</strain>
    </source>
</reference>
<dbReference type="OrthoDB" id="2971792at2"/>
<comment type="caution">
    <text evidence="1">The sequence shown here is derived from an EMBL/GenBank/DDBJ whole genome shotgun (WGS) entry which is preliminary data.</text>
</comment>
<evidence type="ECO:0000313" key="2">
    <source>
        <dbReference type="Proteomes" id="UP000075430"/>
    </source>
</evidence>
<name>A0A150F499_9BACI</name>